<comment type="subcellular location">
    <subcellularLocation>
        <location evidence="1">Membrane</location>
        <topology evidence="1">Multi-pass membrane protein</topology>
    </subcellularLocation>
    <subcellularLocation>
        <location evidence="2">Plastid</location>
        <location evidence="2">Chloroplast</location>
    </subcellularLocation>
</comment>
<evidence type="ECO:0000256" key="7">
    <source>
        <dbReference type="ARBA" id="ARBA00022692"/>
    </source>
</evidence>
<evidence type="ECO:0000256" key="4">
    <source>
        <dbReference type="ARBA" id="ARBA00022528"/>
    </source>
</evidence>
<dbReference type="GO" id="GO:0009522">
    <property type="term" value="C:photosystem I"/>
    <property type="evidence" value="ECO:0007669"/>
    <property type="project" value="UniProtKB-KW"/>
</dbReference>
<dbReference type="AlphaFoldDB" id="A0AAW1S3X1"/>
<name>A0AAW1S3X1_9CHLO</name>
<evidence type="ECO:0000256" key="10">
    <source>
        <dbReference type="ARBA" id="ARBA00033434"/>
    </source>
</evidence>
<evidence type="ECO:0000256" key="2">
    <source>
        <dbReference type="ARBA" id="ARBA00004229"/>
    </source>
</evidence>
<evidence type="ECO:0000256" key="11">
    <source>
        <dbReference type="SAM" id="Phobius"/>
    </source>
</evidence>
<keyword evidence="4" id="KW-0150">Chloroplast</keyword>
<evidence type="ECO:0000313" key="12">
    <source>
        <dbReference type="EMBL" id="KAK9840351.1"/>
    </source>
</evidence>
<keyword evidence="6" id="KW-0934">Plastid</keyword>
<comment type="caution">
    <text evidence="12">The sequence shown here is derived from an EMBL/GenBank/DDBJ whole genome shotgun (WGS) entry which is preliminary data.</text>
</comment>
<dbReference type="GO" id="GO:0009507">
    <property type="term" value="C:chloroplast"/>
    <property type="evidence" value="ECO:0007669"/>
    <property type="project" value="UniProtKB-SubCell"/>
</dbReference>
<evidence type="ECO:0000256" key="8">
    <source>
        <dbReference type="ARBA" id="ARBA00022836"/>
    </source>
</evidence>
<keyword evidence="7 11" id="KW-0812">Transmembrane</keyword>
<dbReference type="PANTHER" id="PTHR34195:SF1">
    <property type="entry name" value="PHOTOSYSTEM I REACTION CENTER SUBUNIT V, CHLOROPLASTIC"/>
    <property type="match status" value="1"/>
</dbReference>
<dbReference type="Pfam" id="PF01241">
    <property type="entry name" value="PSI_PSAK"/>
    <property type="match status" value="1"/>
</dbReference>
<keyword evidence="8" id="KW-0603">Photosystem I</keyword>
<organism evidence="12 13">
    <name type="scientific">Apatococcus lobatus</name>
    <dbReference type="NCBI Taxonomy" id="904363"/>
    <lineage>
        <taxon>Eukaryota</taxon>
        <taxon>Viridiplantae</taxon>
        <taxon>Chlorophyta</taxon>
        <taxon>core chlorophytes</taxon>
        <taxon>Trebouxiophyceae</taxon>
        <taxon>Chlorellales</taxon>
        <taxon>Chlorellaceae</taxon>
        <taxon>Apatococcus</taxon>
    </lineage>
</organism>
<dbReference type="InterPro" id="IPR000549">
    <property type="entry name" value="PSI_PsaG/PsaK"/>
</dbReference>
<evidence type="ECO:0000256" key="3">
    <source>
        <dbReference type="ARBA" id="ARBA00006458"/>
    </source>
</evidence>
<reference evidence="12 13" key="1">
    <citation type="journal article" date="2024" name="Nat. Commun.">
        <title>Phylogenomics reveals the evolutionary origins of lichenization in chlorophyte algae.</title>
        <authorList>
            <person name="Puginier C."/>
            <person name="Libourel C."/>
            <person name="Otte J."/>
            <person name="Skaloud P."/>
            <person name="Haon M."/>
            <person name="Grisel S."/>
            <person name="Petersen M."/>
            <person name="Berrin J.G."/>
            <person name="Delaux P.M."/>
            <person name="Dal Grande F."/>
            <person name="Keller J."/>
        </authorList>
    </citation>
    <scope>NUCLEOTIDE SEQUENCE [LARGE SCALE GENOMIC DNA]</scope>
    <source>
        <strain evidence="12 13">SAG 2145</strain>
    </source>
</reference>
<accession>A0AAW1S3X1</accession>
<keyword evidence="9 11" id="KW-0472">Membrane</keyword>
<evidence type="ECO:0000313" key="13">
    <source>
        <dbReference type="Proteomes" id="UP001438707"/>
    </source>
</evidence>
<proteinExistence type="inferred from homology"/>
<dbReference type="EMBL" id="JALJOS010000004">
    <property type="protein sequence ID" value="KAK9840351.1"/>
    <property type="molecule type" value="Genomic_DNA"/>
</dbReference>
<dbReference type="Gene3D" id="1.10.286.40">
    <property type="entry name" value="Chlorophyll a-b binding protein like"/>
    <property type="match status" value="1"/>
</dbReference>
<dbReference type="GO" id="GO:0015979">
    <property type="term" value="P:photosynthesis"/>
    <property type="evidence" value="ECO:0007669"/>
    <property type="project" value="UniProtKB-KW"/>
</dbReference>
<comment type="similarity">
    <text evidence="3">Belongs to the PsaG/PsaK family.</text>
</comment>
<evidence type="ECO:0000256" key="6">
    <source>
        <dbReference type="ARBA" id="ARBA00022640"/>
    </source>
</evidence>
<evidence type="ECO:0000256" key="5">
    <source>
        <dbReference type="ARBA" id="ARBA00022531"/>
    </source>
</evidence>
<dbReference type="InterPro" id="IPR023618">
    <property type="entry name" value="PSI_PsaG/PsaK_dom"/>
</dbReference>
<evidence type="ECO:0000256" key="1">
    <source>
        <dbReference type="ARBA" id="ARBA00004141"/>
    </source>
</evidence>
<keyword evidence="5" id="KW-0602">Photosynthesis</keyword>
<evidence type="ECO:0000256" key="9">
    <source>
        <dbReference type="ARBA" id="ARBA00023136"/>
    </source>
</evidence>
<keyword evidence="11" id="KW-1133">Transmembrane helix</keyword>
<protein>
    <recommendedName>
        <fullName evidence="10">PSI-G</fullName>
    </recommendedName>
</protein>
<dbReference type="PANTHER" id="PTHR34195">
    <property type="entry name" value="PHOTOSYSTEM I REACTION CENTER SUBUNIT V, CHLOROPLASTIC-RELATED"/>
    <property type="match status" value="1"/>
</dbReference>
<gene>
    <name evidence="12" type="ORF">WJX74_008122</name>
</gene>
<dbReference type="InterPro" id="IPR016370">
    <property type="entry name" value="PSI_PsaG/PsaK_pln"/>
</dbReference>
<keyword evidence="13" id="KW-1185">Reference proteome</keyword>
<sequence length="149" mass="15983">MATTMSLTKTTLPRQSALGARSLPALSVRTQSRRSQRQVTRAINDTNLIISGCTAGALILGRFVFLPFQKDNLKRQGLPVQNDVPYADIERLSQQADSVLKTNDPEGFNIIDVLAWGSLGHAAAYAILAINSLQAANNIGPENIPGVGQ</sequence>
<dbReference type="Proteomes" id="UP001438707">
    <property type="component" value="Unassembled WGS sequence"/>
</dbReference>
<feature type="transmembrane region" description="Helical" evidence="11">
    <location>
        <begin position="48"/>
        <end position="68"/>
    </location>
</feature>